<protein>
    <submittedName>
        <fullName evidence="3">Fatty acid hydroxylase superfamily protein</fullName>
    </submittedName>
</protein>
<keyword evidence="1" id="KW-0472">Membrane</keyword>
<proteinExistence type="predicted"/>
<dbReference type="Proteomes" id="UP000183180">
    <property type="component" value="Unassembled WGS sequence"/>
</dbReference>
<reference evidence="3 4" key="1">
    <citation type="submission" date="2016-10" db="EMBL/GenBank/DDBJ databases">
        <authorList>
            <person name="de Groot N.N."/>
        </authorList>
    </citation>
    <scope>NUCLEOTIDE SEQUENCE [LARGE SCALE GENOMIC DNA]</scope>
    <source>
        <strain evidence="3 4">DSM 44215</strain>
    </source>
</reference>
<dbReference type="STRING" id="158898.SAMN04488548_1344139"/>
<feature type="transmembrane region" description="Helical" evidence="1">
    <location>
        <begin position="151"/>
        <end position="171"/>
    </location>
</feature>
<gene>
    <name evidence="3" type="ORF">SAMN04488548_1344139</name>
</gene>
<dbReference type="GO" id="GO:0005506">
    <property type="term" value="F:iron ion binding"/>
    <property type="evidence" value="ECO:0007669"/>
    <property type="project" value="InterPro"/>
</dbReference>
<feature type="transmembrane region" description="Helical" evidence="1">
    <location>
        <begin position="119"/>
        <end position="145"/>
    </location>
</feature>
<dbReference type="OrthoDB" id="9784228at2"/>
<keyword evidence="1" id="KW-0812">Transmembrane</keyword>
<dbReference type="AlphaFoldDB" id="A0A1H2L020"/>
<evidence type="ECO:0000313" key="4">
    <source>
        <dbReference type="Proteomes" id="UP000183180"/>
    </source>
</evidence>
<dbReference type="RefSeq" id="WP_074852595.1">
    <property type="nucleotide sequence ID" value="NZ_FNLM01000034.1"/>
</dbReference>
<feature type="transmembrane region" description="Helical" evidence="1">
    <location>
        <begin position="43"/>
        <end position="61"/>
    </location>
</feature>
<name>A0A1H2L020_9ACTN</name>
<dbReference type="EMBL" id="FNLM01000034">
    <property type="protein sequence ID" value="SDU74299.1"/>
    <property type="molecule type" value="Genomic_DNA"/>
</dbReference>
<organism evidence="3 4">
    <name type="scientific">Gordonia westfalica</name>
    <dbReference type="NCBI Taxonomy" id="158898"/>
    <lineage>
        <taxon>Bacteria</taxon>
        <taxon>Bacillati</taxon>
        <taxon>Actinomycetota</taxon>
        <taxon>Actinomycetes</taxon>
        <taxon>Mycobacteriales</taxon>
        <taxon>Gordoniaceae</taxon>
        <taxon>Gordonia</taxon>
    </lineage>
</organism>
<accession>A0A1H2L020</accession>
<evidence type="ECO:0000259" key="2">
    <source>
        <dbReference type="Pfam" id="PF04116"/>
    </source>
</evidence>
<evidence type="ECO:0000256" key="1">
    <source>
        <dbReference type="SAM" id="Phobius"/>
    </source>
</evidence>
<sequence>MAADEIDIRARRQVAAEERRMRSRHSMSLRDAFAEFVRHPSPWIMAGFLSVALVARVWLGGWGFADVLVPVAMVASFPLVEWLIHVFVLHWRPKRLGPVTIDPLVARKHREHHRNPRDIPLIFIPWQVLIGVVIAAVIVGLFVFASAERGLTFLVVLPAIGLVYEWTHYLIHSDYRPRHAFYRRIWRNHRFHHYRNEHYWFAVTTAGTVDRLLRTYPDPDTVEKSPTAKNLHALSRTAE</sequence>
<feature type="transmembrane region" description="Helical" evidence="1">
    <location>
        <begin position="67"/>
        <end position="89"/>
    </location>
</feature>
<keyword evidence="1" id="KW-1133">Transmembrane helix</keyword>
<feature type="domain" description="Fatty acid hydroxylase" evidence="2">
    <location>
        <begin position="72"/>
        <end position="215"/>
    </location>
</feature>
<dbReference type="InterPro" id="IPR006694">
    <property type="entry name" value="Fatty_acid_hydroxylase"/>
</dbReference>
<dbReference type="GO" id="GO:0016491">
    <property type="term" value="F:oxidoreductase activity"/>
    <property type="evidence" value="ECO:0007669"/>
    <property type="project" value="InterPro"/>
</dbReference>
<dbReference type="Pfam" id="PF04116">
    <property type="entry name" value="FA_hydroxylase"/>
    <property type="match status" value="1"/>
</dbReference>
<dbReference type="GO" id="GO:0008610">
    <property type="term" value="P:lipid biosynthetic process"/>
    <property type="evidence" value="ECO:0007669"/>
    <property type="project" value="InterPro"/>
</dbReference>
<evidence type="ECO:0000313" key="3">
    <source>
        <dbReference type="EMBL" id="SDU74299.1"/>
    </source>
</evidence>